<keyword evidence="1" id="KW-0802">TPR repeat</keyword>
<name>A0ABN6UXT2_9BACT</name>
<dbReference type="EMBL" id="AP027079">
    <property type="protein sequence ID" value="BDU69687.1"/>
    <property type="molecule type" value="Genomic_DNA"/>
</dbReference>
<dbReference type="PROSITE" id="PS50005">
    <property type="entry name" value="TPR"/>
    <property type="match status" value="1"/>
</dbReference>
<reference evidence="3" key="1">
    <citation type="journal article" date="2023" name="Int. J. Syst. Evol. Microbiol.">
        <title>Mesoterricola silvestris gen. nov., sp. nov., Mesoterricola sediminis sp. nov., Geothrix oryzae sp. nov., Geothrix edaphica sp. nov., Geothrix rubra sp. nov., and Geothrix limicola sp. nov., six novel members of Acidobacteriota isolated from soils.</title>
        <authorList>
            <person name="Itoh H."/>
            <person name="Sugisawa Y."/>
            <person name="Mise K."/>
            <person name="Xu Z."/>
            <person name="Kuniyasu M."/>
            <person name="Ushijima N."/>
            <person name="Kawano K."/>
            <person name="Kobayashi E."/>
            <person name="Shiratori Y."/>
            <person name="Masuda Y."/>
            <person name="Senoo K."/>
        </authorList>
    </citation>
    <scope>NUCLEOTIDE SEQUENCE [LARGE SCALE GENOMIC DNA]</scope>
    <source>
        <strain evidence="3">Red222</strain>
    </source>
</reference>
<evidence type="ECO:0000256" key="1">
    <source>
        <dbReference type="PROSITE-ProRule" id="PRU00339"/>
    </source>
</evidence>
<accession>A0ABN6UXT2</accession>
<organism evidence="2 3">
    <name type="scientific">Geothrix oryzae</name>
    <dbReference type="NCBI Taxonomy" id="2927975"/>
    <lineage>
        <taxon>Bacteria</taxon>
        <taxon>Pseudomonadati</taxon>
        <taxon>Acidobacteriota</taxon>
        <taxon>Holophagae</taxon>
        <taxon>Holophagales</taxon>
        <taxon>Holophagaceae</taxon>
        <taxon>Geothrix</taxon>
    </lineage>
</organism>
<evidence type="ECO:0008006" key="4">
    <source>
        <dbReference type="Google" id="ProtNLM"/>
    </source>
</evidence>
<dbReference type="Gene3D" id="1.25.40.10">
    <property type="entry name" value="Tetratricopeptide repeat domain"/>
    <property type="match status" value="1"/>
</dbReference>
<protein>
    <recommendedName>
        <fullName evidence="4">Tetratricopeptide repeat protein</fullName>
    </recommendedName>
</protein>
<dbReference type="SMART" id="SM00028">
    <property type="entry name" value="TPR"/>
    <property type="match status" value="2"/>
</dbReference>
<feature type="repeat" description="TPR" evidence="1">
    <location>
        <begin position="62"/>
        <end position="95"/>
    </location>
</feature>
<gene>
    <name evidence="2" type="ORF">GETHOR_17880</name>
</gene>
<dbReference type="InterPro" id="IPR011990">
    <property type="entry name" value="TPR-like_helical_dom_sf"/>
</dbReference>
<dbReference type="RefSeq" id="WP_286353411.1">
    <property type="nucleotide sequence ID" value="NZ_AP027079.1"/>
</dbReference>
<proteinExistence type="predicted"/>
<evidence type="ECO:0000313" key="3">
    <source>
        <dbReference type="Proteomes" id="UP001242010"/>
    </source>
</evidence>
<keyword evidence="3" id="KW-1185">Reference proteome</keyword>
<sequence>MLPWLSSPMLLVALTQQSAQLPPMGNTPQERSSQVVRLEQAKDYKGLAAHARAWIDQHPDDAEAWTSLGVAQFNLHEEAGALESLSKAVTLKPDLKRAWYILGQIHHQRHDQPATMNCYHQLQKLDAGLARHFYRNVLGRW</sequence>
<dbReference type="Proteomes" id="UP001242010">
    <property type="component" value="Chromosome"/>
</dbReference>
<dbReference type="InterPro" id="IPR019734">
    <property type="entry name" value="TPR_rpt"/>
</dbReference>
<evidence type="ECO:0000313" key="2">
    <source>
        <dbReference type="EMBL" id="BDU69687.1"/>
    </source>
</evidence>
<dbReference type="SUPFAM" id="SSF48452">
    <property type="entry name" value="TPR-like"/>
    <property type="match status" value="1"/>
</dbReference>